<reference evidence="2" key="1">
    <citation type="submission" date="2024-05" db="EMBL/GenBank/DDBJ databases">
        <title>Campylobacter coli isolated from environmental waters in Slovenia.</title>
        <authorList>
            <person name="Zautner A.E."/>
            <person name="Bunk B."/>
            <person name="Riedel T."/>
            <person name="Sproeer C."/>
        </authorList>
    </citation>
    <scope>NUCLEOTIDE SEQUENCE</scope>
    <source>
        <strain evidence="2">CCS1377</strain>
    </source>
</reference>
<dbReference type="InterPro" id="IPR019080">
    <property type="entry name" value="YqaJ_viral_recombinase"/>
</dbReference>
<dbReference type="InterPro" id="IPR011604">
    <property type="entry name" value="PDDEXK-like_dom_sf"/>
</dbReference>
<dbReference type="EMBL" id="CP155620">
    <property type="protein sequence ID" value="XBJ28449.1"/>
    <property type="molecule type" value="Genomic_DNA"/>
</dbReference>
<proteinExistence type="predicted"/>
<dbReference type="RefSeq" id="WP_348518079.1">
    <property type="nucleotide sequence ID" value="NZ_CP155620.1"/>
</dbReference>
<evidence type="ECO:0000259" key="1">
    <source>
        <dbReference type="Pfam" id="PF09588"/>
    </source>
</evidence>
<dbReference type="InterPro" id="IPR011335">
    <property type="entry name" value="Restrct_endonuc-II-like"/>
</dbReference>
<sequence length="281" mass="32596">MNYKIINLEQGSDEWLEFRKDKISASIVPFLLKAKGAYNPFLEANDFTKEKMKNGLELENSIRAIAEFKYFTDIKPMVIQSIDEPLFMASLDGIDESGVIYEFKYSNSEYNQILEFQKPSEKYYFQVQFQLFVSGAKYAIFGAMNESGEYVDCKVLLDESFAKHQVPKLKELAPNIEKIAESERKKAKKDDYKELEIEKARNLALEIIRLEETIKPIKEKLELTKKEFIDLANGEKISCLGVKVYPQTRTSIDYKGFLEFKKLEIPQEYKKQSVSWCVKGA</sequence>
<feature type="domain" description="YqaJ viral recombinase" evidence="1">
    <location>
        <begin position="33"/>
        <end position="136"/>
    </location>
</feature>
<dbReference type="Gene3D" id="3.90.320.10">
    <property type="match status" value="1"/>
</dbReference>
<evidence type="ECO:0000313" key="2">
    <source>
        <dbReference type="EMBL" id="XBJ28449.1"/>
    </source>
</evidence>
<dbReference type="Pfam" id="PF09588">
    <property type="entry name" value="YqaJ"/>
    <property type="match status" value="1"/>
</dbReference>
<dbReference type="AlphaFoldDB" id="A0AAU7E4L9"/>
<gene>
    <name evidence="2" type="ORF">AAH949_04915</name>
</gene>
<protein>
    <submittedName>
        <fullName evidence="2">YqaJ viral recombinase family protein</fullName>
    </submittedName>
</protein>
<dbReference type="SUPFAM" id="SSF52980">
    <property type="entry name" value="Restriction endonuclease-like"/>
    <property type="match status" value="1"/>
</dbReference>
<name>A0AAU7E4L9_9BACT</name>
<organism evidence="2">
    <name type="scientific">Campylobacter sp. CCS1377</name>
    <dbReference type="NCBI Taxonomy" id="3158229"/>
    <lineage>
        <taxon>Bacteria</taxon>
        <taxon>Pseudomonadati</taxon>
        <taxon>Campylobacterota</taxon>
        <taxon>Epsilonproteobacteria</taxon>
        <taxon>Campylobacterales</taxon>
        <taxon>Campylobacteraceae</taxon>
        <taxon>Campylobacter</taxon>
    </lineage>
</organism>
<accession>A0AAU7E4L9</accession>